<keyword evidence="3" id="KW-1185">Reference proteome</keyword>
<dbReference type="RefSeq" id="WP_162288930.1">
    <property type="nucleotide sequence ID" value="NZ_JAAFAN010000004.1"/>
</dbReference>
<protein>
    <recommendedName>
        <fullName evidence="4">Magnesium transporter CorA family protein</fullName>
    </recommendedName>
</protein>
<evidence type="ECO:0000313" key="2">
    <source>
        <dbReference type="EMBL" id="NDO88205.1"/>
    </source>
</evidence>
<feature type="transmembrane region" description="Helical" evidence="1">
    <location>
        <begin position="283"/>
        <end position="306"/>
    </location>
</feature>
<dbReference type="Proteomes" id="UP000471672">
    <property type="component" value="Unassembled WGS sequence"/>
</dbReference>
<reference evidence="2 3" key="1">
    <citation type="journal article" date="2021" name="Arch. Microbiol.">
        <title>Cellulosimicrobium fucosivorans sp. nov., isolated from San Elijo Lagoon, contains a fucose metabolic pathway linked to carotenoid production.</title>
        <authorList>
            <person name="Aviles F.A."/>
            <person name="Kyndt J.A."/>
        </authorList>
    </citation>
    <scope>NUCLEOTIDE SEQUENCE [LARGE SCALE GENOMIC DNA]</scope>
    <source>
        <strain evidence="2 3">SE3</strain>
    </source>
</reference>
<keyword evidence="1" id="KW-0812">Transmembrane</keyword>
<evidence type="ECO:0008006" key="4">
    <source>
        <dbReference type="Google" id="ProtNLM"/>
    </source>
</evidence>
<evidence type="ECO:0000313" key="3">
    <source>
        <dbReference type="Proteomes" id="UP000471672"/>
    </source>
</evidence>
<dbReference type="EMBL" id="JAAFAN010000004">
    <property type="protein sequence ID" value="NDO88205.1"/>
    <property type="molecule type" value="Genomic_DNA"/>
</dbReference>
<evidence type="ECO:0000256" key="1">
    <source>
        <dbReference type="SAM" id="Phobius"/>
    </source>
</evidence>
<gene>
    <name evidence="2" type="ORF">GYH36_01755</name>
</gene>
<proteinExistence type="predicted"/>
<keyword evidence="1" id="KW-1133">Transmembrane helix</keyword>
<comment type="caution">
    <text evidence="2">The sequence shown here is derived from an EMBL/GenBank/DDBJ whole genome shotgun (WGS) entry which is preliminary data.</text>
</comment>
<name>A0ABX0B991_9MICO</name>
<feature type="transmembrane region" description="Helical" evidence="1">
    <location>
        <begin position="318"/>
        <end position="338"/>
    </location>
</feature>
<organism evidence="2 3">
    <name type="scientific">Cellulosimicrobium composti</name>
    <dbReference type="NCBI Taxonomy" id="2672572"/>
    <lineage>
        <taxon>Bacteria</taxon>
        <taxon>Bacillati</taxon>
        <taxon>Actinomycetota</taxon>
        <taxon>Actinomycetes</taxon>
        <taxon>Micrococcales</taxon>
        <taxon>Promicromonosporaceae</taxon>
        <taxon>Cellulosimicrobium</taxon>
    </lineage>
</organism>
<sequence length="345" mass="37818">MSHDEVAFAVSSSMVRRLENLREFERPSDVAQRNALLVVQTSTASTVHPTPPYTLEATTENIQNISGLPRAAPTVGTHIALGLIVEDPHDAAIVQIAEAPRLLIVRVTTHPIDLAWPETLPRYDHESLRNLAIKTIRAHDQQDSQNRWSRAIGDEISQLTRRAISEQRRLLYAELRRGSSNSGELVGLSASVQSTREYLSHIVVLAHSYELDADSESSMASALADIETVAQGIANDNVVRLQRQLANQGESLLALQRAIEAQNKQIASDASQEAKRDRRLARLVAALAFPALFVGFLGMNILPAWLNSYKLLGLHPAVAALVMLFVLAAAGYGLVALLDRPERSQ</sequence>
<accession>A0ABX0B991</accession>
<keyword evidence="1" id="KW-0472">Membrane</keyword>